<gene>
    <name evidence="1" type="ORF">POBO1169_LOCUS1011</name>
</gene>
<accession>A0A7S0MRN7</accession>
<organism evidence="1">
    <name type="scientific">Pyramimonas obovata</name>
    <dbReference type="NCBI Taxonomy" id="1411642"/>
    <lineage>
        <taxon>Eukaryota</taxon>
        <taxon>Viridiplantae</taxon>
        <taxon>Chlorophyta</taxon>
        <taxon>Pyramimonadophyceae</taxon>
        <taxon>Pyramimonadales</taxon>
        <taxon>Pyramimonadaceae</taxon>
        <taxon>Pyramimonas</taxon>
        <taxon>Pyramimonas incertae sedis</taxon>
    </lineage>
</organism>
<dbReference type="AlphaFoldDB" id="A0A7S0MRN7"/>
<protein>
    <submittedName>
        <fullName evidence="1">Uncharacterized protein</fullName>
    </submittedName>
</protein>
<evidence type="ECO:0000313" key="1">
    <source>
        <dbReference type="EMBL" id="CAD8649354.1"/>
    </source>
</evidence>
<proteinExistence type="predicted"/>
<sequence>MDHFSKASSPGLREWVRGLDPRYRPPCRETCIKILRIIQALVIKNIADMCGVVRAELGEPCLGGTMDLWSLKSAKETFACFRVTLILRQVIEERVTLTQLSPVVAFSPFKENHHTGAAIARWGTAVMTAMGLTLACILVLTGDGASNNTKAAKIMDVPFAVCGPHNLQRSVLVSLGEDGGKKKPSSNPQVKKLVQRNARMTAVFKRSNVAVKRLADAQVWNMTFYSQVPHQGFMHPIVVDALYNTSF</sequence>
<name>A0A7S0MRN7_9CHLO</name>
<dbReference type="EMBL" id="HBFA01002032">
    <property type="protein sequence ID" value="CAD8649354.1"/>
    <property type="molecule type" value="Transcribed_RNA"/>
</dbReference>
<reference evidence="1" key="1">
    <citation type="submission" date="2021-01" db="EMBL/GenBank/DDBJ databases">
        <authorList>
            <person name="Corre E."/>
            <person name="Pelletier E."/>
            <person name="Niang G."/>
            <person name="Scheremetjew M."/>
            <person name="Finn R."/>
            <person name="Kale V."/>
            <person name="Holt S."/>
            <person name="Cochrane G."/>
            <person name="Meng A."/>
            <person name="Brown T."/>
            <person name="Cohen L."/>
        </authorList>
    </citation>
    <scope>NUCLEOTIDE SEQUENCE</scope>
    <source>
        <strain evidence="1">CCMP722</strain>
    </source>
</reference>